<organism evidence="1">
    <name type="scientific">Oryza punctata</name>
    <name type="common">Red rice</name>
    <dbReference type="NCBI Taxonomy" id="4537"/>
    <lineage>
        <taxon>Eukaryota</taxon>
        <taxon>Viridiplantae</taxon>
        <taxon>Streptophyta</taxon>
        <taxon>Embryophyta</taxon>
        <taxon>Tracheophyta</taxon>
        <taxon>Spermatophyta</taxon>
        <taxon>Magnoliopsida</taxon>
        <taxon>Liliopsida</taxon>
        <taxon>Poales</taxon>
        <taxon>Poaceae</taxon>
        <taxon>BOP clade</taxon>
        <taxon>Oryzoideae</taxon>
        <taxon>Oryzeae</taxon>
        <taxon>Oryzinae</taxon>
        <taxon>Oryza</taxon>
    </lineage>
</organism>
<dbReference type="PANTHER" id="PTHR46224">
    <property type="entry name" value="ANKYRIN REPEAT FAMILY PROTEIN"/>
    <property type="match status" value="1"/>
</dbReference>
<dbReference type="Proteomes" id="UP000026962">
    <property type="component" value="Chromosome 1"/>
</dbReference>
<keyword evidence="2" id="KW-1185">Reference proteome</keyword>
<dbReference type="Gramene" id="OPUNC01G04700.2">
    <property type="protein sequence ID" value="OPUNC01G04700.2"/>
    <property type="gene ID" value="OPUNC01G04700"/>
</dbReference>
<dbReference type="PANTHER" id="PTHR46224:SF10">
    <property type="entry name" value="OS01G0189100 PROTEIN"/>
    <property type="match status" value="1"/>
</dbReference>
<dbReference type="InterPro" id="IPR051616">
    <property type="entry name" value="Cul2-RING_E3_ligase_SR"/>
</dbReference>
<accession>A0A0E0JER8</accession>
<dbReference type="Gene3D" id="1.25.40.20">
    <property type="entry name" value="Ankyrin repeat-containing domain"/>
    <property type="match status" value="1"/>
</dbReference>
<dbReference type="AlphaFoldDB" id="A0A0E0JER8"/>
<name>A0A0E0JER8_ORYPU</name>
<dbReference type="EnsemblPlants" id="OPUNC01G04700.2">
    <property type="protein sequence ID" value="OPUNC01G04700.2"/>
    <property type="gene ID" value="OPUNC01G04700"/>
</dbReference>
<proteinExistence type="predicted"/>
<dbReference type="Pfam" id="PF12796">
    <property type="entry name" value="Ank_2"/>
    <property type="match status" value="1"/>
</dbReference>
<reference evidence="1" key="2">
    <citation type="submission" date="2018-05" db="EMBL/GenBank/DDBJ databases">
        <title>OpunRS2 (Oryza punctata Reference Sequence Version 2).</title>
        <authorList>
            <person name="Zhang J."/>
            <person name="Kudrna D."/>
            <person name="Lee S."/>
            <person name="Talag J."/>
            <person name="Welchert J."/>
            <person name="Wing R.A."/>
        </authorList>
    </citation>
    <scope>NUCLEOTIDE SEQUENCE [LARGE SCALE GENOMIC DNA]</scope>
</reference>
<evidence type="ECO:0000313" key="1">
    <source>
        <dbReference type="EnsemblPlants" id="OPUNC01G04700.2"/>
    </source>
</evidence>
<protein>
    <submittedName>
        <fullName evidence="1">Uncharacterized protein</fullName>
    </submittedName>
</protein>
<reference evidence="1" key="1">
    <citation type="submission" date="2015-04" db="UniProtKB">
        <authorList>
            <consortium name="EnsemblPlants"/>
        </authorList>
    </citation>
    <scope>IDENTIFICATION</scope>
</reference>
<sequence>MASAESGDVPTVKYFLIMVAISLSKGVPVDIDCGFGTPLFNAANNGKDKTLKILLDCQADPNTGADVNVKGTIIAPLVFSTLQGGYTNFIKILLETGAIPNIPDDVSLLFLEFCYSSDYFTNKLRLL</sequence>
<evidence type="ECO:0000313" key="2">
    <source>
        <dbReference type="Proteomes" id="UP000026962"/>
    </source>
</evidence>
<dbReference type="SUPFAM" id="SSF48403">
    <property type="entry name" value="Ankyrin repeat"/>
    <property type="match status" value="1"/>
</dbReference>
<dbReference type="InterPro" id="IPR002110">
    <property type="entry name" value="Ankyrin_rpt"/>
</dbReference>
<dbReference type="InterPro" id="IPR036770">
    <property type="entry name" value="Ankyrin_rpt-contain_sf"/>
</dbReference>